<dbReference type="AlphaFoldDB" id="A0A7J7MJI1"/>
<keyword evidence="3" id="KW-1185">Reference proteome</keyword>
<evidence type="ECO:0000313" key="3">
    <source>
        <dbReference type="Proteomes" id="UP000541444"/>
    </source>
</evidence>
<comment type="caution">
    <text evidence="2">The sequence shown here is derived from an EMBL/GenBank/DDBJ whole genome shotgun (WGS) entry which is preliminary data.</text>
</comment>
<protein>
    <submittedName>
        <fullName evidence="2">Uncharacterized protein</fullName>
    </submittedName>
</protein>
<accession>A0A7J7MJI1</accession>
<name>A0A7J7MJI1_9MAGN</name>
<evidence type="ECO:0000256" key="1">
    <source>
        <dbReference type="SAM" id="MobiDB-lite"/>
    </source>
</evidence>
<proteinExistence type="predicted"/>
<gene>
    <name evidence="2" type="ORF">GIB67_018315</name>
</gene>
<reference evidence="2 3" key="1">
    <citation type="journal article" date="2020" name="IScience">
        <title>Genome Sequencing of the Endangered Kingdonia uniflora (Circaeasteraceae, Ranunculales) Reveals Potential Mechanisms of Evolutionary Specialization.</title>
        <authorList>
            <person name="Sun Y."/>
            <person name="Deng T."/>
            <person name="Zhang A."/>
            <person name="Moore M.J."/>
            <person name="Landis J.B."/>
            <person name="Lin N."/>
            <person name="Zhang H."/>
            <person name="Zhang X."/>
            <person name="Huang J."/>
            <person name="Zhang X."/>
            <person name="Sun H."/>
            <person name="Wang H."/>
        </authorList>
    </citation>
    <scope>NUCLEOTIDE SEQUENCE [LARGE SCALE GENOMIC DNA]</scope>
    <source>
        <strain evidence="2">TB1705</strain>
        <tissue evidence="2">Leaf</tissue>
    </source>
</reference>
<evidence type="ECO:0000313" key="2">
    <source>
        <dbReference type="EMBL" id="KAF6154878.1"/>
    </source>
</evidence>
<dbReference type="Proteomes" id="UP000541444">
    <property type="component" value="Unassembled WGS sequence"/>
</dbReference>
<organism evidence="2 3">
    <name type="scientific">Kingdonia uniflora</name>
    <dbReference type="NCBI Taxonomy" id="39325"/>
    <lineage>
        <taxon>Eukaryota</taxon>
        <taxon>Viridiplantae</taxon>
        <taxon>Streptophyta</taxon>
        <taxon>Embryophyta</taxon>
        <taxon>Tracheophyta</taxon>
        <taxon>Spermatophyta</taxon>
        <taxon>Magnoliopsida</taxon>
        <taxon>Ranunculales</taxon>
        <taxon>Circaeasteraceae</taxon>
        <taxon>Kingdonia</taxon>
    </lineage>
</organism>
<sequence>MEKEEGKEHLQNKDKSCKCHKMLSFRMIWMMLDYIGWMQTLHENDARKIYQGMNGGNDFKHRKGYKILAREPRWANLRDDGLNHAGNVPRNVSRRTPDNSSLGNSV</sequence>
<feature type="region of interest" description="Disordered" evidence="1">
    <location>
        <begin position="78"/>
        <end position="106"/>
    </location>
</feature>
<dbReference type="OrthoDB" id="696650at2759"/>
<dbReference type="EMBL" id="JACGCM010001448">
    <property type="protein sequence ID" value="KAF6154878.1"/>
    <property type="molecule type" value="Genomic_DNA"/>
</dbReference>